<dbReference type="InterPro" id="IPR027417">
    <property type="entry name" value="P-loop_NTPase"/>
</dbReference>
<dbReference type="Gene3D" id="3.40.50.300">
    <property type="entry name" value="P-loop containing nucleotide triphosphate hydrolases"/>
    <property type="match status" value="1"/>
</dbReference>
<dbReference type="PATRIC" id="fig|286156.4.peg.2656"/>
<feature type="domain" description="Deoxynucleoside kinase" evidence="1">
    <location>
        <begin position="30"/>
        <end position="165"/>
    </location>
</feature>
<keyword evidence="3" id="KW-1185">Reference proteome</keyword>
<sequence length="291" mass="34744">MNNKALHYLYSDPWGLPLQKYVSIRKPKYICLTGNSGVWKSNILKSISYELYNYTIAIDEKAIHHPFLQSLFSDTRSYGYLIQINFMLQRALLIKAWIDAGYNLVMERSHLEDYVFIEFLYEKGYISNDDHDAYLAIWDEIKSHLPEPDVIVFMDFPVEFSLDNLVRDEMLGIRPREFPDEETKKIWISGWYKQYNEFFSKLTEKEREKVITFDPSLTCTEIRDDIRVKTYEDGSTEEIYMIYLIFNCRAKNTKIIINDEFESYAWVMKEDLYKYDLNEATKITLKQKNLI</sequence>
<dbReference type="InterPro" id="IPR050566">
    <property type="entry name" value="Deoxyribonucleoside_kinase"/>
</dbReference>
<dbReference type="PANTHER" id="PTHR10513">
    <property type="entry name" value="DEOXYNUCLEOSIDE KINASE"/>
    <property type="match status" value="1"/>
</dbReference>
<dbReference type="EMBL" id="LOMY01000087">
    <property type="protein sequence ID" value="OCQ52274.1"/>
    <property type="molecule type" value="Genomic_DNA"/>
</dbReference>
<dbReference type="Pfam" id="PF01712">
    <property type="entry name" value="dNK"/>
    <property type="match status" value="1"/>
</dbReference>
<organism evidence="2 3">
    <name type="scientific">Photorhabdus australis subsp. thailandensis</name>
    <dbReference type="NCBI Taxonomy" id="2805096"/>
    <lineage>
        <taxon>Bacteria</taxon>
        <taxon>Pseudomonadati</taxon>
        <taxon>Pseudomonadota</taxon>
        <taxon>Gammaproteobacteria</taxon>
        <taxon>Enterobacterales</taxon>
        <taxon>Morganellaceae</taxon>
        <taxon>Photorhabdus</taxon>
    </lineage>
</organism>
<accession>A0A1C0U2W6</accession>
<evidence type="ECO:0000313" key="2">
    <source>
        <dbReference type="EMBL" id="OCQ52274.1"/>
    </source>
</evidence>
<dbReference type="AlphaFoldDB" id="A0A1C0U2W6"/>
<evidence type="ECO:0000259" key="1">
    <source>
        <dbReference type="Pfam" id="PF01712"/>
    </source>
</evidence>
<dbReference type="SUPFAM" id="SSF52540">
    <property type="entry name" value="P-loop containing nucleoside triphosphate hydrolases"/>
    <property type="match status" value="1"/>
</dbReference>
<name>A0A1C0U2W6_9GAMM</name>
<protein>
    <submittedName>
        <fullName evidence="2">Nucleoside triphosphatase NudI</fullName>
        <ecNumber evidence="2">3.6.1.-</ecNumber>
    </submittedName>
</protein>
<gene>
    <name evidence="2" type="primary">nudI</name>
    <name evidence="2" type="ORF">Ppb6_02347</name>
</gene>
<dbReference type="Proteomes" id="UP000093476">
    <property type="component" value="Unassembled WGS sequence"/>
</dbReference>
<dbReference type="GO" id="GO:0005737">
    <property type="term" value="C:cytoplasm"/>
    <property type="evidence" value="ECO:0007669"/>
    <property type="project" value="TreeGrafter"/>
</dbReference>
<dbReference type="NCBIfam" id="NF012016">
    <property type="entry name" value="PRK15472.1"/>
    <property type="match status" value="1"/>
</dbReference>
<dbReference type="GO" id="GO:0016787">
    <property type="term" value="F:hydrolase activity"/>
    <property type="evidence" value="ECO:0007669"/>
    <property type="project" value="UniProtKB-KW"/>
</dbReference>
<dbReference type="EC" id="3.6.1.-" evidence="2"/>
<reference evidence="2 3" key="1">
    <citation type="submission" date="2015-12" db="EMBL/GenBank/DDBJ databases">
        <title>Genome comparisons provide insights into the role of secondary metabolites in the pathogenic phase of the Photorhabdus life cycle.</title>
        <authorList>
            <person name="Tobias N.J."/>
            <person name="Mishra B."/>
            <person name="Gupta D.K."/>
            <person name="Thines M."/>
            <person name="Stinear T.P."/>
            <person name="Bode H.B."/>
        </authorList>
    </citation>
    <scope>NUCLEOTIDE SEQUENCE [LARGE SCALE GENOMIC DNA]</scope>
    <source>
        <strain evidence="2 3">PB68.1</strain>
    </source>
</reference>
<dbReference type="Gene3D" id="3.90.79.10">
    <property type="entry name" value="Nucleoside Triphosphate Pyrophosphohydrolase"/>
    <property type="match status" value="1"/>
</dbReference>
<dbReference type="PANTHER" id="PTHR10513:SF35">
    <property type="entry name" value="DEOXYADENOSINE KINASE"/>
    <property type="match status" value="1"/>
</dbReference>
<dbReference type="InterPro" id="IPR031314">
    <property type="entry name" value="DNK_dom"/>
</dbReference>
<keyword evidence="2" id="KW-0378">Hydrolase</keyword>
<dbReference type="GO" id="GO:0019136">
    <property type="term" value="F:deoxynucleoside kinase activity"/>
    <property type="evidence" value="ECO:0007669"/>
    <property type="project" value="TreeGrafter"/>
</dbReference>
<dbReference type="STRING" id="286156.Ppb6_02347"/>
<proteinExistence type="predicted"/>
<comment type="caution">
    <text evidence="2">The sequence shown here is derived from an EMBL/GenBank/DDBJ whole genome shotgun (WGS) entry which is preliminary data.</text>
</comment>
<evidence type="ECO:0000313" key="3">
    <source>
        <dbReference type="Proteomes" id="UP000093476"/>
    </source>
</evidence>